<comment type="caution">
    <text evidence="1">The sequence shown here is derived from an EMBL/GenBank/DDBJ whole genome shotgun (WGS) entry which is preliminary data.</text>
</comment>
<accession>A0A5J4UQQ2</accession>
<organism evidence="1 2">
    <name type="scientific">Streblomastix strix</name>
    <dbReference type="NCBI Taxonomy" id="222440"/>
    <lineage>
        <taxon>Eukaryota</taxon>
        <taxon>Metamonada</taxon>
        <taxon>Preaxostyla</taxon>
        <taxon>Oxymonadida</taxon>
        <taxon>Streblomastigidae</taxon>
        <taxon>Streblomastix</taxon>
    </lineage>
</organism>
<sequence>MLFTQKELQPEALQYNRIAASLYRGRDPAFSDTCNPNAVINESSNDTASRAISWGLLLPLLLFGIHEAFLILELQLQ</sequence>
<proteinExistence type="predicted"/>
<feature type="non-terminal residue" evidence="1">
    <location>
        <position position="77"/>
    </location>
</feature>
<evidence type="ECO:0000313" key="2">
    <source>
        <dbReference type="Proteomes" id="UP000324800"/>
    </source>
</evidence>
<evidence type="ECO:0000313" key="1">
    <source>
        <dbReference type="EMBL" id="KAA6372382.1"/>
    </source>
</evidence>
<dbReference type="AlphaFoldDB" id="A0A5J4UQQ2"/>
<reference evidence="1 2" key="1">
    <citation type="submission" date="2019-03" db="EMBL/GenBank/DDBJ databases">
        <title>Single cell metagenomics reveals metabolic interactions within the superorganism composed of flagellate Streblomastix strix and complex community of Bacteroidetes bacteria on its surface.</title>
        <authorList>
            <person name="Treitli S.C."/>
            <person name="Kolisko M."/>
            <person name="Husnik F."/>
            <person name="Keeling P."/>
            <person name="Hampl V."/>
        </authorList>
    </citation>
    <scope>NUCLEOTIDE SEQUENCE [LARGE SCALE GENOMIC DNA]</scope>
    <source>
        <strain evidence="1">ST1C</strain>
    </source>
</reference>
<protein>
    <submittedName>
        <fullName evidence="1">Uncharacterized protein</fullName>
    </submittedName>
</protein>
<dbReference type="Proteomes" id="UP000324800">
    <property type="component" value="Unassembled WGS sequence"/>
</dbReference>
<dbReference type="EMBL" id="SNRW01013641">
    <property type="protein sequence ID" value="KAA6372382.1"/>
    <property type="molecule type" value="Genomic_DNA"/>
</dbReference>
<name>A0A5J4UQQ2_9EUKA</name>
<gene>
    <name evidence="1" type="ORF">EZS28_032091</name>
</gene>